<evidence type="ECO:0008006" key="3">
    <source>
        <dbReference type="Google" id="ProtNLM"/>
    </source>
</evidence>
<dbReference type="EMBL" id="JARJLG010000027">
    <property type="protein sequence ID" value="KAJ7768686.1"/>
    <property type="molecule type" value="Genomic_DNA"/>
</dbReference>
<protein>
    <recommendedName>
        <fullName evidence="3">Protein kinase domain-containing protein</fullName>
    </recommendedName>
</protein>
<comment type="caution">
    <text evidence="1">The sequence shown here is derived from an EMBL/GenBank/DDBJ whole genome shotgun (WGS) entry which is preliminary data.</text>
</comment>
<proteinExistence type="predicted"/>
<evidence type="ECO:0000313" key="1">
    <source>
        <dbReference type="EMBL" id="KAJ7768686.1"/>
    </source>
</evidence>
<dbReference type="Gene3D" id="1.10.510.10">
    <property type="entry name" value="Transferase(Phosphotransferase) domain 1"/>
    <property type="match status" value="1"/>
</dbReference>
<organism evidence="1 2">
    <name type="scientific">Mycena maculata</name>
    <dbReference type="NCBI Taxonomy" id="230809"/>
    <lineage>
        <taxon>Eukaryota</taxon>
        <taxon>Fungi</taxon>
        <taxon>Dikarya</taxon>
        <taxon>Basidiomycota</taxon>
        <taxon>Agaricomycotina</taxon>
        <taxon>Agaricomycetes</taxon>
        <taxon>Agaricomycetidae</taxon>
        <taxon>Agaricales</taxon>
        <taxon>Marasmiineae</taxon>
        <taxon>Mycenaceae</taxon>
        <taxon>Mycena</taxon>
    </lineage>
</organism>
<keyword evidence="2" id="KW-1185">Reference proteome</keyword>
<accession>A0AAD7NNC8</accession>
<evidence type="ECO:0000313" key="2">
    <source>
        <dbReference type="Proteomes" id="UP001215280"/>
    </source>
</evidence>
<dbReference type="SUPFAM" id="SSF56112">
    <property type="entry name" value="Protein kinase-like (PK-like)"/>
    <property type="match status" value="1"/>
</dbReference>
<dbReference type="Proteomes" id="UP001215280">
    <property type="component" value="Unassembled WGS sequence"/>
</dbReference>
<sequence length="238" mass="26349">MSPTDVYEYWNHYEFPPPGPPPYAFLHFSLPEDPVEPVDLNAVSRDDLIAYCTPSASPSFSVPSSRPPYILILDPFRTAGGNHASVFHGQWAIEGQPPSDVVLKSYPVKDFKLLIHELDVYAAIAHLAFIVPTLHVVLKPPSESWAGLLIEDAGTVLAKYNTHWQNLGLTLQEKILLYDTLRQLHSAGIIHGDVAPRNIVRRPGGAFCFVDFERSTLNHTCPGPTCEELAGLHHKLGL</sequence>
<dbReference type="AlphaFoldDB" id="A0AAD7NNC8"/>
<dbReference type="InterPro" id="IPR011009">
    <property type="entry name" value="Kinase-like_dom_sf"/>
</dbReference>
<dbReference type="Pfam" id="PF06293">
    <property type="entry name" value="Kdo"/>
    <property type="match status" value="1"/>
</dbReference>
<name>A0AAD7NNC8_9AGAR</name>
<gene>
    <name evidence="1" type="ORF">DFH07DRAFT_807614</name>
</gene>
<reference evidence="1" key="1">
    <citation type="submission" date="2023-03" db="EMBL/GenBank/DDBJ databases">
        <title>Massive genome expansion in bonnet fungi (Mycena s.s.) driven by repeated elements and novel gene families across ecological guilds.</title>
        <authorList>
            <consortium name="Lawrence Berkeley National Laboratory"/>
            <person name="Harder C.B."/>
            <person name="Miyauchi S."/>
            <person name="Viragh M."/>
            <person name="Kuo A."/>
            <person name="Thoen E."/>
            <person name="Andreopoulos B."/>
            <person name="Lu D."/>
            <person name="Skrede I."/>
            <person name="Drula E."/>
            <person name="Henrissat B."/>
            <person name="Morin E."/>
            <person name="Kohler A."/>
            <person name="Barry K."/>
            <person name="LaButti K."/>
            <person name="Morin E."/>
            <person name="Salamov A."/>
            <person name="Lipzen A."/>
            <person name="Mereny Z."/>
            <person name="Hegedus B."/>
            <person name="Baldrian P."/>
            <person name="Stursova M."/>
            <person name="Weitz H."/>
            <person name="Taylor A."/>
            <person name="Grigoriev I.V."/>
            <person name="Nagy L.G."/>
            <person name="Martin F."/>
            <person name="Kauserud H."/>
        </authorList>
    </citation>
    <scope>NUCLEOTIDE SEQUENCE</scope>
    <source>
        <strain evidence="1">CBHHK188m</strain>
    </source>
</reference>